<evidence type="ECO:0000256" key="1">
    <source>
        <dbReference type="SAM" id="Phobius"/>
    </source>
</evidence>
<feature type="transmembrane region" description="Helical" evidence="1">
    <location>
        <begin position="34"/>
        <end position="53"/>
    </location>
</feature>
<evidence type="ECO:0000313" key="3">
    <source>
        <dbReference type="Proteomes" id="UP000502928"/>
    </source>
</evidence>
<keyword evidence="1" id="KW-0472">Membrane</keyword>
<keyword evidence="1" id="KW-1133">Transmembrane helix</keyword>
<sequence length="247" mass="27718">MEKVHETKFNIRSESVQEILGRVPNAFIRWGNTIILFLILGILILSSVIHYPIVLEGNFELVPNAVAKEVHAPISGTFIKWTGKNGLLVEDGERLGFISGSQNTVFELNSPQSGSLLVDPYLKEGNYVNKGDLLFKILLTKPTDYNLYFTVNTEPPFDAIKEGQHVQLKIYVSDLKHVVFLGNIGNISSSKTGAYEFKILANNLSSNSISKFLGKKYKAEIEIDNPKLIKYFFSSSLDDLELFKKDL</sequence>
<keyword evidence="3" id="KW-1185">Reference proteome</keyword>
<gene>
    <name evidence="2" type="ORF">GVT53_14130</name>
</gene>
<evidence type="ECO:0000313" key="2">
    <source>
        <dbReference type="EMBL" id="QII45768.1"/>
    </source>
</evidence>
<proteinExistence type="predicted"/>
<keyword evidence="1" id="KW-0812">Transmembrane</keyword>
<dbReference type="AlphaFoldDB" id="A0A6G7J5A3"/>
<reference evidence="2 3" key="1">
    <citation type="submission" date="2020-02" db="EMBL/GenBank/DDBJ databases">
        <title>Complete genome of Muricauda sp. 501str8.</title>
        <authorList>
            <person name="Dong B."/>
            <person name="Zhu S."/>
            <person name="Yang J."/>
            <person name="Chen J."/>
        </authorList>
    </citation>
    <scope>NUCLEOTIDE SEQUENCE [LARGE SCALE GENOMIC DNA]</scope>
    <source>
        <strain evidence="2 3">501str8</strain>
    </source>
</reference>
<accession>A0A6G7J5A3</accession>
<dbReference type="Gene3D" id="2.40.50.100">
    <property type="match status" value="1"/>
</dbReference>
<dbReference type="EMBL" id="CP049616">
    <property type="protein sequence ID" value="QII45768.1"/>
    <property type="molecule type" value="Genomic_DNA"/>
</dbReference>
<protein>
    <submittedName>
        <fullName evidence="2">HlyD family efflux transporter periplasmic adaptor subunit</fullName>
    </submittedName>
</protein>
<dbReference type="InterPro" id="IPR011053">
    <property type="entry name" value="Single_hybrid_motif"/>
</dbReference>
<dbReference type="RefSeq" id="WP_166249156.1">
    <property type="nucleotide sequence ID" value="NZ_CP049616.1"/>
</dbReference>
<dbReference type="SUPFAM" id="SSF51230">
    <property type="entry name" value="Single hybrid motif"/>
    <property type="match status" value="1"/>
</dbReference>
<name>A0A6G7J5A3_9FLAO</name>
<dbReference type="Proteomes" id="UP000502928">
    <property type="component" value="Chromosome"/>
</dbReference>
<dbReference type="KEGG" id="mut:GVT53_14130"/>
<organism evidence="2 3">
    <name type="scientific">Flagellimonas oceani</name>
    <dbReference type="NCBI Taxonomy" id="2698672"/>
    <lineage>
        <taxon>Bacteria</taxon>
        <taxon>Pseudomonadati</taxon>
        <taxon>Bacteroidota</taxon>
        <taxon>Flavobacteriia</taxon>
        <taxon>Flavobacteriales</taxon>
        <taxon>Flavobacteriaceae</taxon>
        <taxon>Flagellimonas</taxon>
    </lineage>
</organism>